<gene>
    <name evidence="1" type="ORF">MFLAVUS_004259</name>
</gene>
<sequence length="103" mass="12021">MSFYYEDGQGSIADEQGNKAMDYEEETDPFTEELDVQMEEVSEELSKDVATGRKYNVYSDQQKAVFYYFNRVKLWNAAASGRKAQVEIRTAQKWAKRLKEDPE</sequence>
<name>A0ABP9YVG3_9FUNG</name>
<evidence type="ECO:0000313" key="1">
    <source>
        <dbReference type="EMBL" id="GAA5810832.1"/>
    </source>
</evidence>
<reference evidence="1 2" key="1">
    <citation type="submission" date="2024-04" db="EMBL/GenBank/DDBJ databases">
        <title>genome sequences of Mucor flavus KT1a and Helicostylum pulchrum KT1b strains isolated from the surface of a dry-aged beef.</title>
        <authorList>
            <person name="Toyotome T."/>
            <person name="Hosono M."/>
            <person name="Torimaru M."/>
            <person name="Fukuda K."/>
            <person name="Mikami N."/>
        </authorList>
    </citation>
    <scope>NUCLEOTIDE SEQUENCE [LARGE SCALE GENOMIC DNA]</scope>
    <source>
        <strain evidence="1 2">KT1a</strain>
    </source>
</reference>
<proteinExistence type="predicted"/>
<keyword evidence="2" id="KW-1185">Reference proteome</keyword>
<dbReference type="EMBL" id="BAABUK010000008">
    <property type="protein sequence ID" value="GAA5810832.1"/>
    <property type="molecule type" value="Genomic_DNA"/>
</dbReference>
<protein>
    <submittedName>
        <fullName evidence="1">Uncharacterized protein</fullName>
    </submittedName>
</protein>
<evidence type="ECO:0000313" key="2">
    <source>
        <dbReference type="Proteomes" id="UP001473302"/>
    </source>
</evidence>
<accession>A0ABP9YVG3</accession>
<comment type="caution">
    <text evidence="1">The sequence shown here is derived from an EMBL/GenBank/DDBJ whole genome shotgun (WGS) entry which is preliminary data.</text>
</comment>
<dbReference type="Proteomes" id="UP001473302">
    <property type="component" value="Unassembled WGS sequence"/>
</dbReference>
<organism evidence="1 2">
    <name type="scientific">Mucor flavus</name>
    <dbReference type="NCBI Taxonomy" id="439312"/>
    <lineage>
        <taxon>Eukaryota</taxon>
        <taxon>Fungi</taxon>
        <taxon>Fungi incertae sedis</taxon>
        <taxon>Mucoromycota</taxon>
        <taxon>Mucoromycotina</taxon>
        <taxon>Mucoromycetes</taxon>
        <taxon>Mucorales</taxon>
        <taxon>Mucorineae</taxon>
        <taxon>Mucoraceae</taxon>
        <taxon>Mucor</taxon>
    </lineage>
</organism>